<evidence type="ECO:0000256" key="3">
    <source>
        <dbReference type="ARBA" id="ARBA00023163"/>
    </source>
</evidence>
<dbReference type="AlphaFoldDB" id="A0A7L4YWB6"/>
<name>A0A7L4YWB6_9ACTN</name>
<evidence type="ECO:0000256" key="2">
    <source>
        <dbReference type="ARBA" id="ARBA00023125"/>
    </source>
</evidence>
<dbReference type="SMART" id="SM00895">
    <property type="entry name" value="FCD"/>
    <property type="match status" value="1"/>
</dbReference>
<dbReference type="SUPFAM" id="SSF48008">
    <property type="entry name" value="GntR ligand-binding domain-like"/>
    <property type="match status" value="1"/>
</dbReference>
<dbReference type="RefSeq" id="WP_159547462.1">
    <property type="nucleotide sequence ID" value="NZ_CP047156.1"/>
</dbReference>
<dbReference type="GO" id="GO:0003700">
    <property type="term" value="F:DNA-binding transcription factor activity"/>
    <property type="evidence" value="ECO:0007669"/>
    <property type="project" value="InterPro"/>
</dbReference>
<dbReference type="GO" id="GO:0003677">
    <property type="term" value="F:DNA binding"/>
    <property type="evidence" value="ECO:0007669"/>
    <property type="project" value="UniProtKB-KW"/>
</dbReference>
<organism evidence="5 6">
    <name type="scientific">Epidermidibacterium keratini</name>
    <dbReference type="NCBI Taxonomy" id="1891644"/>
    <lineage>
        <taxon>Bacteria</taxon>
        <taxon>Bacillati</taxon>
        <taxon>Actinomycetota</taxon>
        <taxon>Actinomycetes</taxon>
        <taxon>Sporichthyales</taxon>
        <taxon>Sporichthyaceae</taxon>
        <taxon>Epidermidibacterium</taxon>
    </lineage>
</organism>
<evidence type="ECO:0000313" key="6">
    <source>
        <dbReference type="Proteomes" id="UP000463857"/>
    </source>
</evidence>
<gene>
    <name evidence="5" type="ORF">EK0264_08050</name>
</gene>
<accession>A0A7L4YWB6</accession>
<dbReference type="InParanoid" id="A0A7L4YWB6"/>
<dbReference type="PANTHER" id="PTHR43537">
    <property type="entry name" value="TRANSCRIPTIONAL REGULATOR, GNTR FAMILY"/>
    <property type="match status" value="1"/>
</dbReference>
<feature type="domain" description="HTH gntR-type" evidence="4">
    <location>
        <begin position="7"/>
        <end position="74"/>
    </location>
</feature>
<dbReference type="EMBL" id="CP047156">
    <property type="protein sequence ID" value="QHC02347.1"/>
    <property type="molecule type" value="Genomic_DNA"/>
</dbReference>
<evidence type="ECO:0000259" key="4">
    <source>
        <dbReference type="PROSITE" id="PS50949"/>
    </source>
</evidence>
<evidence type="ECO:0000313" key="5">
    <source>
        <dbReference type="EMBL" id="QHC02347.1"/>
    </source>
</evidence>
<dbReference type="InterPro" id="IPR011711">
    <property type="entry name" value="GntR_C"/>
</dbReference>
<keyword evidence="3" id="KW-0804">Transcription</keyword>
<dbReference type="InterPro" id="IPR036388">
    <property type="entry name" value="WH-like_DNA-bd_sf"/>
</dbReference>
<keyword evidence="6" id="KW-1185">Reference proteome</keyword>
<dbReference type="KEGG" id="eke:EK0264_08050"/>
<keyword evidence="1" id="KW-0805">Transcription regulation</keyword>
<dbReference type="SMART" id="SM00345">
    <property type="entry name" value="HTH_GNTR"/>
    <property type="match status" value="1"/>
</dbReference>
<protein>
    <submittedName>
        <fullName evidence="5">FCD domain-containing protein</fullName>
    </submittedName>
</protein>
<proteinExistence type="predicted"/>
<dbReference type="Proteomes" id="UP000463857">
    <property type="component" value="Chromosome"/>
</dbReference>
<dbReference type="Pfam" id="PF00392">
    <property type="entry name" value="GntR"/>
    <property type="match status" value="1"/>
</dbReference>
<dbReference type="InterPro" id="IPR008920">
    <property type="entry name" value="TF_FadR/GntR_C"/>
</dbReference>
<dbReference type="OrthoDB" id="8680240at2"/>
<dbReference type="Gene3D" id="1.10.10.10">
    <property type="entry name" value="Winged helix-like DNA-binding domain superfamily/Winged helix DNA-binding domain"/>
    <property type="match status" value="1"/>
</dbReference>
<evidence type="ECO:0000256" key="1">
    <source>
        <dbReference type="ARBA" id="ARBA00023015"/>
    </source>
</evidence>
<keyword evidence="2" id="KW-0238">DNA-binding</keyword>
<reference evidence="5 6" key="1">
    <citation type="journal article" date="2018" name="Int. J. Syst. Evol. Microbiol.">
        <title>Epidermidibacterium keratini gen. nov., sp. nov., a member of the family Sporichthyaceae, isolated from keratin epidermis.</title>
        <authorList>
            <person name="Lee D.G."/>
            <person name="Trujillo M.E."/>
            <person name="Kang S."/>
            <person name="Nam J.J."/>
            <person name="Kim Y.J."/>
        </authorList>
    </citation>
    <scope>NUCLEOTIDE SEQUENCE [LARGE SCALE GENOMIC DNA]</scope>
    <source>
        <strain evidence="5 6">EPI-7</strain>
    </source>
</reference>
<dbReference type="InterPro" id="IPR036390">
    <property type="entry name" value="WH_DNA-bd_sf"/>
</dbReference>
<dbReference type="SUPFAM" id="SSF46785">
    <property type="entry name" value="Winged helix' DNA-binding domain"/>
    <property type="match status" value="1"/>
</dbReference>
<dbReference type="PANTHER" id="PTHR43537:SF20">
    <property type="entry name" value="HTH-TYPE TRANSCRIPTIONAL REPRESSOR GLAR"/>
    <property type="match status" value="1"/>
</dbReference>
<sequence length="229" mass="25372">MPPTRPRASTEDVHALLRADVLAGVHEPGSKLKFAALCQRYGASVSVVREVLSRLAEQGLVTSEPRVGFRVRSVSIADLRELTSARIDVESLALRAAIERGEMDWESDLVAAHHRLERTPLLTGEPPRVSDEWERAHATFHSTLLAACGNAWLLAFACTLRDAAEFYRRWSQTQEPGRNVAAEHRGLLQAALDREPDSAVQRLREHYQRTADILEAALAATAPTETVPR</sequence>
<dbReference type="InterPro" id="IPR000524">
    <property type="entry name" value="Tscrpt_reg_HTH_GntR"/>
</dbReference>
<dbReference type="Gene3D" id="1.20.120.530">
    <property type="entry name" value="GntR ligand-binding domain-like"/>
    <property type="match status" value="1"/>
</dbReference>
<dbReference type="Pfam" id="PF07729">
    <property type="entry name" value="FCD"/>
    <property type="match status" value="1"/>
</dbReference>
<dbReference type="PROSITE" id="PS50949">
    <property type="entry name" value="HTH_GNTR"/>
    <property type="match status" value="1"/>
</dbReference>
<dbReference type="CDD" id="cd07377">
    <property type="entry name" value="WHTH_GntR"/>
    <property type="match status" value="1"/>
</dbReference>